<proteinExistence type="predicted"/>
<name>A0A0E9WAX1_ANGAN</name>
<sequence length="59" mass="7005">MVVRGTNDIGSYLRKLSNCTFSKIKRVWVVYARERDFVFLRFLLLCVCDQTTQTPFIQK</sequence>
<reference evidence="1" key="2">
    <citation type="journal article" date="2015" name="Fish Shellfish Immunol.">
        <title>Early steps in the European eel (Anguilla anguilla)-Vibrio vulnificus interaction in the gills: Role of the RtxA13 toxin.</title>
        <authorList>
            <person name="Callol A."/>
            <person name="Pajuelo D."/>
            <person name="Ebbesson L."/>
            <person name="Teles M."/>
            <person name="MacKenzie S."/>
            <person name="Amaro C."/>
        </authorList>
    </citation>
    <scope>NUCLEOTIDE SEQUENCE</scope>
</reference>
<organism evidence="1">
    <name type="scientific">Anguilla anguilla</name>
    <name type="common">European freshwater eel</name>
    <name type="synonym">Muraena anguilla</name>
    <dbReference type="NCBI Taxonomy" id="7936"/>
    <lineage>
        <taxon>Eukaryota</taxon>
        <taxon>Metazoa</taxon>
        <taxon>Chordata</taxon>
        <taxon>Craniata</taxon>
        <taxon>Vertebrata</taxon>
        <taxon>Euteleostomi</taxon>
        <taxon>Actinopterygii</taxon>
        <taxon>Neopterygii</taxon>
        <taxon>Teleostei</taxon>
        <taxon>Anguilliformes</taxon>
        <taxon>Anguillidae</taxon>
        <taxon>Anguilla</taxon>
    </lineage>
</organism>
<dbReference type="EMBL" id="GBXM01021033">
    <property type="protein sequence ID" value="JAH87544.1"/>
    <property type="molecule type" value="Transcribed_RNA"/>
</dbReference>
<evidence type="ECO:0000313" key="1">
    <source>
        <dbReference type="EMBL" id="JAH87544.1"/>
    </source>
</evidence>
<dbReference type="AlphaFoldDB" id="A0A0E9WAX1"/>
<protein>
    <submittedName>
        <fullName evidence="1">Uncharacterized protein</fullName>
    </submittedName>
</protein>
<accession>A0A0E9WAX1</accession>
<reference evidence="1" key="1">
    <citation type="submission" date="2014-11" db="EMBL/GenBank/DDBJ databases">
        <authorList>
            <person name="Amaro Gonzalez C."/>
        </authorList>
    </citation>
    <scope>NUCLEOTIDE SEQUENCE</scope>
</reference>